<comment type="similarity">
    <text evidence="1">Belongs to the ABC transporter superfamily.</text>
</comment>
<organism evidence="6 7">
    <name type="scientific">[Brevibacterium] flavum</name>
    <dbReference type="NCBI Taxonomy" id="92706"/>
    <lineage>
        <taxon>Bacteria</taxon>
        <taxon>Bacillati</taxon>
        <taxon>Actinomycetota</taxon>
        <taxon>Actinomycetes</taxon>
        <taxon>Mycobacteriales</taxon>
        <taxon>Corynebacteriaceae</taxon>
        <taxon>Corynebacterium</taxon>
    </lineage>
</organism>
<dbReference type="PANTHER" id="PTHR46743">
    <property type="entry name" value="TEICHOIC ACIDS EXPORT ATP-BINDING PROTEIN TAGH"/>
    <property type="match status" value="1"/>
</dbReference>
<evidence type="ECO:0000256" key="4">
    <source>
        <dbReference type="ARBA" id="ARBA00022840"/>
    </source>
</evidence>
<sequence length="269" mass="28786">MQVSSDVTVVAQKLHKKYVLNPNGSEFGFSRKSKKNTVHAINDVSFVAHRGESIGVVGHNGSGKSTLFRLISGGESPTSGGVYVSSEPTLLGVSSALQPSVSGRLNVRLGLLAMGLSPDEVKVIEDEVCAWADISDAIDRPMKTYSSGMKARLVFSISTAIKRDILLIDEALSTGDGAFTARAKVRMKEFLDEAGTVFLVSHGAGTIKDHCNRALWMHAGEIIADGDAFVVSSSYVRWSKATSRGDINLADELINKARSSYQKPNIVIG</sequence>
<evidence type="ECO:0000313" key="6">
    <source>
        <dbReference type="EMBL" id="AKF26420.1"/>
    </source>
</evidence>
<dbReference type="InterPro" id="IPR015860">
    <property type="entry name" value="ABC_transpr_TagH-like"/>
</dbReference>
<dbReference type="HOGENOM" id="CLU_000604_1_2_11"/>
<evidence type="ECO:0000256" key="1">
    <source>
        <dbReference type="ARBA" id="ARBA00005417"/>
    </source>
</evidence>
<keyword evidence="4" id="KW-0067">ATP-binding</keyword>
<dbReference type="GO" id="GO:0016020">
    <property type="term" value="C:membrane"/>
    <property type="evidence" value="ECO:0007669"/>
    <property type="project" value="InterPro"/>
</dbReference>
<dbReference type="InterPro" id="IPR050683">
    <property type="entry name" value="Bact_Polysacc_Export_ATP-bd"/>
</dbReference>
<dbReference type="SMART" id="SM00382">
    <property type="entry name" value="AAA"/>
    <property type="match status" value="1"/>
</dbReference>
<dbReference type="Proteomes" id="UP000034037">
    <property type="component" value="Chromosome"/>
</dbReference>
<dbReference type="AlphaFoldDB" id="A0A0F6WPK3"/>
<dbReference type="InterPro" id="IPR003593">
    <property type="entry name" value="AAA+_ATPase"/>
</dbReference>
<dbReference type="PANTHER" id="PTHR46743:SF2">
    <property type="entry name" value="TEICHOIC ACIDS EXPORT ATP-BINDING PROTEIN TAGH"/>
    <property type="match status" value="1"/>
</dbReference>
<evidence type="ECO:0000256" key="3">
    <source>
        <dbReference type="ARBA" id="ARBA00022741"/>
    </source>
</evidence>
<dbReference type="SUPFAM" id="SSF52540">
    <property type="entry name" value="P-loop containing nucleoside triphosphate hydrolases"/>
    <property type="match status" value="1"/>
</dbReference>
<dbReference type="InterPro" id="IPR017871">
    <property type="entry name" value="ABC_transporter-like_CS"/>
</dbReference>
<evidence type="ECO:0000313" key="7">
    <source>
        <dbReference type="Proteomes" id="UP000034037"/>
    </source>
</evidence>
<evidence type="ECO:0000259" key="5">
    <source>
        <dbReference type="PROSITE" id="PS50893"/>
    </source>
</evidence>
<dbReference type="InterPro" id="IPR027417">
    <property type="entry name" value="P-loop_NTPase"/>
</dbReference>
<dbReference type="GO" id="GO:0005524">
    <property type="term" value="F:ATP binding"/>
    <property type="evidence" value="ECO:0007669"/>
    <property type="project" value="UniProtKB-KW"/>
</dbReference>
<dbReference type="CDD" id="cd03220">
    <property type="entry name" value="ABC_KpsT_Wzt"/>
    <property type="match status" value="1"/>
</dbReference>
<keyword evidence="3" id="KW-0547">Nucleotide-binding</keyword>
<protein>
    <recommendedName>
        <fullName evidence="5">ABC transporter domain-containing protein</fullName>
    </recommendedName>
</protein>
<dbReference type="PROSITE" id="PS00211">
    <property type="entry name" value="ABC_TRANSPORTER_1"/>
    <property type="match status" value="1"/>
</dbReference>
<dbReference type="Pfam" id="PF00005">
    <property type="entry name" value="ABC_tran"/>
    <property type="match status" value="1"/>
</dbReference>
<dbReference type="PATRIC" id="fig|92706.3.peg.426"/>
<dbReference type="InterPro" id="IPR003439">
    <property type="entry name" value="ABC_transporter-like_ATP-bd"/>
</dbReference>
<accession>A0A0F6WPK3</accession>
<dbReference type="EMBL" id="CP011309">
    <property type="protein sequence ID" value="AKF26420.1"/>
    <property type="molecule type" value="Genomic_DNA"/>
</dbReference>
<dbReference type="GO" id="GO:0140359">
    <property type="term" value="F:ABC-type transporter activity"/>
    <property type="evidence" value="ECO:0007669"/>
    <property type="project" value="InterPro"/>
</dbReference>
<keyword evidence="2" id="KW-0813">Transport</keyword>
<dbReference type="Gene3D" id="3.40.50.300">
    <property type="entry name" value="P-loop containing nucleotide triphosphate hydrolases"/>
    <property type="match status" value="1"/>
</dbReference>
<dbReference type="PROSITE" id="PS50893">
    <property type="entry name" value="ABC_TRANSPORTER_2"/>
    <property type="match status" value="1"/>
</dbReference>
<reference evidence="6 7" key="1">
    <citation type="submission" date="2015-04" db="EMBL/GenBank/DDBJ databases">
        <title>Complete Genome Sequence of Brevibacterium flavum ATCC 15168.</title>
        <authorList>
            <person name="Ahn J."/>
            <person name="Park G."/>
            <person name="Jeon W."/>
            <person name="Jang Y."/>
            <person name="Jang M."/>
            <person name="Lee H."/>
            <person name="Lee H."/>
        </authorList>
    </citation>
    <scope>NUCLEOTIDE SEQUENCE [LARGE SCALE GENOMIC DNA]</scope>
    <source>
        <strain evidence="6 7">ATCC 15168</strain>
    </source>
</reference>
<evidence type="ECO:0000256" key="2">
    <source>
        <dbReference type="ARBA" id="ARBA00022448"/>
    </source>
</evidence>
<name>A0A0F6WPK3_9CORY</name>
<dbReference type="GO" id="GO:0016887">
    <property type="term" value="F:ATP hydrolysis activity"/>
    <property type="evidence" value="ECO:0007669"/>
    <property type="project" value="InterPro"/>
</dbReference>
<feature type="domain" description="ABC transporter" evidence="5">
    <location>
        <begin position="9"/>
        <end position="244"/>
    </location>
</feature>
<gene>
    <name evidence="6" type="ORF">YH66_02050</name>
</gene>
<keyword evidence="7" id="KW-1185">Reference proteome</keyword>
<proteinExistence type="inferred from homology"/>